<dbReference type="AlphaFoldDB" id="A0A2K3QBM6"/>
<dbReference type="SUPFAM" id="SSF160991">
    <property type="entry name" value="CV3147-like"/>
    <property type="match status" value="1"/>
</dbReference>
<dbReference type="SUPFAM" id="SSF53067">
    <property type="entry name" value="Actin-like ATPase domain"/>
    <property type="match status" value="2"/>
</dbReference>
<dbReference type="InterPro" id="IPR008040">
    <property type="entry name" value="Hydant_A_N"/>
</dbReference>
<feature type="domain" description="S-Me-THD-like C-terminal" evidence="5">
    <location>
        <begin position="764"/>
        <end position="983"/>
    </location>
</feature>
<dbReference type="InterPro" id="IPR027479">
    <property type="entry name" value="S-Me-THD_N_sf"/>
</dbReference>
<keyword evidence="7" id="KW-1185">Reference proteome</keyword>
<feature type="domain" description="S-Me-THD N-terminal" evidence="4">
    <location>
        <begin position="600"/>
        <end position="760"/>
    </location>
</feature>
<feature type="domain" description="Hydantoinase/oxoprolinase N-terminal" evidence="3">
    <location>
        <begin position="11"/>
        <end position="191"/>
    </location>
</feature>
<name>A0A2K3QBM6_9HYPO</name>
<evidence type="ECO:0000259" key="3">
    <source>
        <dbReference type="Pfam" id="PF05378"/>
    </source>
</evidence>
<dbReference type="GO" id="GO:0016787">
    <property type="term" value="F:hydrolase activity"/>
    <property type="evidence" value="ECO:0007669"/>
    <property type="project" value="InterPro"/>
</dbReference>
<sequence length="1000" mass="106831">MRAAKDVRRLRIGVDVGGTNTDGVILDPLAFSSPEKGILAWHKAPTTTNPSVGINDAITAMFDSAEISPDEVASVTIGTTHFVNAVVERDASRLSTVAVIRLCGPFSKHAPPCVDWPDDMRELMLGHYALLKGGLEVDGNLISDIDESEIRAECAAIREKTIRSIVVNGVFSPIDAVERQEERAAEIIKAELPGCDVVCSKEIANLGFLERENASILNASILSFARKTIRSFQEPVKKLGLHCPVFITQNDGTVLSGEAAARLPIRTFSSGPTNSMRGAAFLAQGELSGAIMVVDIGGTTTDVGLLQANGFPRQQAAYSELAGIRMNFSCPDVKSIGLGGGSIVRKEDGLTVGPDSVGHRLSEDSIVFGGKVLTATDCTVAANSDVDIGNRDLANEALNADQISSFKELVRAKLEKVVDNMKTSPEDLPVLLVGGGAVISPDELRGASKVLKLKWSQVANAIGAAMARVSAVVDIVKSTESKSTSELLAEAGKQAIEKTVAAGALRSSVEVVEMDTLPLAYIAHKTRFIVRAAGDFDLSKGESASLPPEDASEPTEDMSQYERKANGRGSTGVSKKAEPELNIAAYRPNVRNRVWYISETDLDWIATGCYILGTGGGGSPYSQMVRLRSELRKGAIVRVVNPYDLKDDDQVGCGGGVGSPTVGIEKLAADELMEAQTELFKICDRPATHMIAIEIGGGNGLQGMTLGASTYMDIPAVDGDWMGRAYPTKWQTTPVVFNERSPIWFPIAMSDGNGNVVLMPKASSDLQVERILRAALSQMGSHTGCAEAPVSGAETKRWVVEHTISQAWRIGRGVARARRENRVDNVAETIIEECGGKGAGRVLWKGKIVGVERTLRSGYVYGECIIEGASVMDDGDALYGENTSPSFQGAIKIPFKNENIAALRVRADGGEERQEDVLAIVPDLITIIDAQNGEAIGTPEYRYGLFVVVLGLAASDKWTSTERGVKLGGPEGFGFDHLKYTPLGTFVKPKSVIDEYDEST</sequence>
<protein>
    <submittedName>
        <fullName evidence="6">Hydantoin utilization protein A</fullName>
    </submittedName>
</protein>
<proteinExistence type="predicted"/>
<dbReference type="OrthoDB" id="5404895at2759"/>
<dbReference type="Pfam" id="PF20906">
    <property type="entry name" value="S-Me-THD_C"/>
    <property type="match status" value="1"/>
</dbReference>
<reference evidence="6 7" key="1">
    <citation type="submission" date="2017-08" db="EMBL/GenBank/DDBJ databases">
        <title>Harnessing the power of phylogenomics to disentangle the directionality and signatures of interkingdom host jumping in the parasitic fungal genus Tolypocladium.</title>
        <authorList>
            <person name="Quandt C.A."/>
            <person name="Patterson W."/>
            <person name="Spatafora J.W."/>
        </authorList>
    </citation>
    <scope>NUCLEOTIDE SEQUENCE [LARGE SCALE GENOMIC DNA]</scope>
    <source>
        <strain evidence="6 7">CBS 113982</strain>
    </source>
</reference>
<dbReference type="InterPro" id="IPR048350">
    <property type="entry name" value="S-Me-THD-like_C"/>
</dbReference>
<evidence type="ECO:0000313" key="7">
    <source>
        <dbReference type="Proteomes" id="UP000236621"/>
    </source>
</evidence>
<dbReference type="Pfam" id="PF05378">
    <property type="entry name" value="Hydant_A_N"/>
    <property type="match status" value="1"/>
</dbReference>
<dbReference type="Proteomes" id="UP000236621">
    <property type="component" value="Unassembled WGS sequence"/>
</dbReference>
<dbReference type="InterPro" id="IPR024071">
    <property type="entry name" value="S-Me-THD_C_sf"/>
</dbReference>
<dbReference type="Gene3D" id="3.40.1610.10">
    <property type="entry name" value="CV3147-like domain"/>
    <property type="match status" value="1"/>
</dbReference>
<evidence type="ECO:0000259" key="4">
    <source>
        <dbReference type="Pfam" id="PF06032"/>
    </source>
</evidence>
<dbReference type="Pfam" id="PF06032">
    <property type="entry name" value="S-Me-THD_N"/>
    <property type="match status" value="1"/>
</dbReference>
<dbReference type="InterPro" id="IPR002821">
    <property type="entry name" value="Hydantoinase_A"/>
</dbReference>
<dbReference type="InterPro" id="IPR043129">
    <property type="entry name" value="ATPase_NBD"/>
</dbReference>
<dbReference type="FunFam" id="3.40.1610.10:FF:000001">
    <property type="entry name" value="Hydantoinase, putative"/>
    <property type="match status" value="1"/>
</dbReference>
<accession>A0A2K3QBM6</accession>
<evidence type="ECO:0000259" key="5">
    <source>
        <dbReference type="Pfam" id="PF20906"/>
    </source>
</evidence>
<gene>
    <name evidence="6" type="ORF">TCAP_05110</name>
</gene>
<feature type="region of interest" description="Disordered" evidence="1">
    <location>
        <begin position="540"/>
        <end position="574"/>
    </location>
</feature>
<evidence type="ECO:0000313" key="6">
    <source>
        <dbReference type="EMBL" id="PNY24950.1"/>
    </source>
</evidence>
<dbReference type="Gene3D" id="2.40.390.10">
    <property type="entry name" value="CV3147-like"/>
    <property type="match status" value="1"/>
</dbReference>
<dbReference type="STRING" id="45235.A0A2K3QBM6"/>
<evidence type="ECO:0000259" key="2">
    <source>
        <dbReference type="Pfam" id="PF01968"/>
    </source>
</evidence>
<dbReference type="PANTHER" id="PTHR11365">
    <property type="entry name" value="5-OXOPROLINASE RELATED"/>
    <property type="match status" value="1"/>
</dbReference>
<feature type="domain" description="Hydantoinase A/oxoprolinase" evidence="2">
    <location>
        <begin position="211"/>
        <end position="428"/>
    </location>
</feature>
<evidence type="ECO:0000256" key="1">
    <source>
        <dbReference type="SAM" id="MobiDB-lite"/>
    </source>
</evidence>
<dbReference type="FunFam" id="2.40.390.10:FF:000002">
    <property type="entry name" value="ACR027Cp"/>
    <property type="match status" value="1"/>
</dbReference>
<organism evidence="6 7">
    <name type="scientific">Tolypocladium capitatum</name>
    <dbReference type="NCBI Taxonomy" id="45235"/>
    <lineage>
        <taxon>Eukaryota</taxon>
        <taxon>Fungi</taxon>
        <taxon>Dikarya</taxon>
        <taxon>Ascomycota</taxon>
        <taxon>Pezizomycotina</taxon>
        <taxon>Sordariomycetes</taxon>
        <taxon>Hypocreomycetidae</taxon>
        <taxon>Hypocreales</taxon>
        <taxon>Ophiocordycipitaceae</taxon>
        <taxon>Tolypocladium</taxon>
    </lineage>
</organism>
<dbReference type="PANTHER" id="PTHR11365:SF10">
    <property type="entry name" value="HYDANTOINASE_OXOPROLINASE"/>
    <property type="match status" value="1"/>
</dbReference>
<dbReference type="InterPro" id="IPR045079">
    <property type="entry name" value="Oxoprolinase-like"/>
</dbReference>
<dbReference type="Pfam" id="PF01968">
    <property type="entry name" value="Hydantoinase_A"/>
    <property type="match status" value="1"/>
</dbReference>
<dbReference type="Gene3D" id="3.30.420.40">
    <property type="match status" value="1"/>
</dbReference>
<comment type="caution">
    <text evidence="6">The sequence shown here is derived from an EMBL/GenBank/DDBJ whole genome shotgun (WGS) entry which is preliminary data.</text>
</comment>
<dbReference type="InterPro" id="IPR010318">
    <property type="entry name" value="S-Me-THD_N"/>
</dbReference>
<dbReference type="EMBL" id="NRSZ01000824">
    <property type="protein sequence ID" value="PNY24950.1"/>
    <property type="molecule type" value="Genomic_DNA"/>
</dbReference>